<feature type="transmembrane region" description="Helical" evidence="1">
    <location>
        <begin position="135"/>
        <end position="155"/>
    </location>
</feature>
<feature type="transmembrane region" description="Helical" evidence="1">
    <location>
        <begin position="283"/>
        <end position="304"/>
    </location>
</feature>
<feature type="transmembrane region" description="Helical" evidence="1">
    <location>
        <begin position="162"/>
        <end position="183"/>
    </location>
</feature>
<organism evidence="2 3">
    <name type="scientific">Actinia tenebrosa</name>
    <name type="common">Australian red waratah sea anemone</name>
    <dbReference type="NCBI Taxonomy" id="6105"/>
    <lineage>
        <taxon>Eukaryota</taxon>
        <taxon>Metazoa</taxon>
        <taxon>Cnidaria</taxon>
        <taxon>Anthozoa</taxon>
        <taxon>Hexacorallia</taxon>
        <taxon>Actiniaria</taxon>
        <taxon>Actiniidae</taxon>
        <taxon>Actinia</taxon>
    </lineage>
</organism>
<dbReference type="RefSeq" id="XP_031571503.1">
    <property type="nucleotide sequence ID" value="XM_031715643.1"/>
</dbReference>
<dbReference type="GeneID" id="116305680"/>
<dbReference type="InParanoid" id="A0A6P8IZY9"/>
<dbReference type="OrthoDB" id="5967488at2759"/>
<gene>
    <name evidence="3" type="primary">LOC116305680</name>
</gene>
<accession>A0A6P8IZY9</accession>
<feature type="transmembrane region" description="Helical" evidence="1">
    <location>
        <begin position="73"/>
        <end position="95"/>
    </location>
</feature>
<evidence type="ECO:0000313" key="3">
    <source>
        <dbReference type="RefSeq" id="XP_031571503.1"/>
    </source>
</evidence>
<dbReference type="KEGG" id="aten:116305680"/>
<protein>
    <submittedName>
        <fullName evidence="3">Uncharacterized protein LOC116305680</fullName>
    </submittedName>
</protein>
<sequence length="336" mass="37386">MTEQVLRTGEAARNRRLKRHHSDLDVNGGKSDENVKEFHQETTEARNSLLGVTLQAVSRPLTVLESFTHYTGILYIVLGILFILVPDYVYHLLLIKINPQTTSYGRLAGNYVVGIGVFYVTSVRSSLLRVPVNRIIIGMVFGRIFFVNLSCLAIYFNHSGPLGLVASVMAMDTILATISYVLWVGERNAGILASLPWAFKKVLQLCSPQNITTFHKSSTIVKLLGYAQFSLGTVFLIRQDFVKNGLDLEAFDEHSKGILSFSFMCFAVIGWLHILAASGGACLFNVVAVLYRVFFSIPFNYYFSNSNKIAPNLSKCFVGFDVFAALIIALVLFVEK</sequence>
<reference evidence="3" key="1">
    <citation type="submission" date="2025-08" db="UniProtKB">
        <authorList>
            <consortium name="RefSeq"/>
        </authorList>
    </citation>
    <scope>IDENTIFICATION</scope>
    <source>
        <tissue evidence="3">Tentacle</tissue>
    </source>
</reference>
<feature type="transmembrane region" description="Helical" evidence="1">
    <location>
        <begin position="316"/>
        <end position="334"/>
    </location>
</feature>
<feature type="transmembrane region" description="Helical" evidence="1">
    <location>
        <begin position="258"/>
        <end position="277"/>
    </location>
</feature>
<keyword evidence="1" id="KW-1133">Transmembrane helix</keyword>
<name>A0A6P8IZY9_ACTTE</name>
<evidence type="ECO:0000256" key="1">
    <source>
        <dbReference type="SAM" id="Phobius"/>
    </source>
</evidence>
<feature type="transmembrane region" description="Helical" evidence="1">
    <location>
        <begin position="219"/>
        <end position="237"/>
    </location>
</feature>
<keyword evidence="1" id="KW-0472">Membrane</keyword>
<keyword evidence="2" id="KW-1185">Reference proteome</keyword>
<proteinExistence type="predicted"/>
<keyword evidence="1" id="KW-0812">Transmembrane</keyword>
<dbReference type="Proteomes" id="UP000515163">
    <property type="component" value="Unplaced"/>
</dbReference>
<dbReference type="AlphaFoldDB" id="A0A6P8IZY9"/>
<feature type="transmembrane region" description="Helical" evidence="1">
    <location>
        <begin position="107"/>
        <end position="123"/>
    </location>
</feature>
<evidence type="ECO:0000313" key="2">
    <source>
        <dbReference type="Proteomes" id="UP000515163"/>
    </source>
</evidence>